<dbReference type="PANTHER" id="PTHR43133">
    <property type="entry name" value="RNA POLYMERASE ECF-TYPE SIGMA FACTO"/>
    <property type="match status" value="1"/>
</dbReference>
<evidence type="ECO:0000256" key="1">
    <source>
        <dbReference type="ARBA" id="ARBA00010641"/>
    </source>
</evidence>
<evidence type="ECO:0000313" key="8">
    <source>
        <dbReference type="Proteomes" id="UP000004221"/>
    </source>
</evidence>
<dbReference type="InterPro" id="IPR007627">
    <property type="entry name" value="RNA_pol_sigma70_r2"/>
</dbReference>
<keyword evidence="4" id="KW-0238">DNA-binding</keyword>
<keyword evidence="5" id="KW-0804">Transcription</keyword>
<organism evidence="7 8">
    <name type="scientific">Nitrolancea hollandica Lb</name>
    <dbReference type="NCBI Taxonomy" id="1129897"/>
    <lineage>
        <taxon>Bacteria</taxon>
        <taxon>Pseudomonadati</taxon>
        <taxon>Thermomicrobiota</taxon>
        <taxon>Thermomicrobia</taxon>
        <taxon>Sphaerobacterales</taxon>
        <taxon>Sphaerobacterineae</taxon>
        <taxon>Sphaerobacteraceae</taxon>
        <taxon>Nitrolancea</taxon>
    </lineage>
</organism>
<dbReference type="Pfam" id="PF04542">
    <property type="entry name" value="Sigma70_r2"/>
    <property type="match status" value="1"/>
</dbReference>
<feature type="domain" description="RNA polymerase sigma-70 region 2" evidence="6">
    <location>
        <begin position="37"/>
        <end position="105"/>
    </location>
</feature>
<dbReference type="GO" id="GO:0003677">
    <property type="term" value="F:DNA binding"/>
    <property type="evidence" value="ECO:0007669"/>
    <property type="project" value="UniProtKB-KW"/>
</dbReference>
<dbReference type="NCBIfam" id="TIGR02937">
    <property type="entry name" value="sigma70-ECF"/>
    <property type="match status" value="1"/>
</dbReference>
<comment type="caution">
    <text evidence="7">The sequence shown here is derived from an EMBL/GenBank/DDBJ whole genome shotgun (WGS) entry which is preliminary data.</text>
</comment>
<dbReference type="InterPro" id="IPR039425">
    <property type="entry name" value="RNA_pol_sigma-70-like"/>
</dbReference>
<evidence type="ECO:0000256" key="3">
    <source>
        <dbReference type="ARBA" id="ARBA00023082"/>
    </source>
</evidence>
<keyword evidence="8" id="KW-1185">Reference proteome</keyword>
<dbReference type="SUPFAM" id="SSF88659">
    <property type="entry name" value="Sigma3 and sigma4 domains of RNA polymerase sigma factors"/>
    <property type="match status" value="1"/>
</dbReference>
<dbReference type="AlphaFoldDB" id="I4EEV6"/>
<dbReference type="Proteomes" id="UP000004221">
    <property type="component" value="Unassembled WGS sequence"/>
</dbReference>
<dbReference type="SUPFAM" id="SSF88946">
    <property type="entry name" value="Sigma2 domain of RNA polymerase sigma factors"/>
    <property type="match status" value="1"/>
</dbReference>
<sequence length="170" mass="19398">MVGMSSVWPMEENPEVERGEAALVAAARHDRAAFSQLYRQYLPRIYRYLLARLPTPDDAADACQQVFLKALEAIPSYDERGLPFAAWIFRIARNTAIDAVRRRRSTVPWEHLPESAHPHEPEQPESAFLRRESLSRFEELLAPLDDDRRDLLTLRFVAGLTSKEIAGILG</sequence>
<protein>
    <submittedName>
        <fullName evidence="7">Putative RNA polymerase, sigma-24 subunit, ECF subfamily</fullName>
    </submittedName>
</protein>
<evidence type="ECO:0000256" key="4">
    <source>
        <dbReference type="ARBA" id="ARBA00023125"/>
    </source>
</evidence>
<accession>I4EEV6</accession>
<dbReference type="GO" id="GO:0006352">
    <property type="term" value="P:DNA-templated transcription initiation"/>
    <property type="evidence" value="ECO:0007669"/>
    <property type="project" value="InterPro"/>
</dbReference>
<dbReference type="InterPro" id="IPR013325">
    <property type="entry name" value="RNA_pol_sigma_r2"/>
</dbReference>
<dbReference type="InterPro" id="IPR036388">
    <property type="entry name" value="WH-like_DNA-bd_sf"/>
</dbReference>
<proteinExistence type="inferred from homology"/>
<dbReference type="EMBL" id="CAGS01000117">
    <property type="protein sequence ID" value="CCF83218.1"/>
    <property type="molecule type" value="Genomic_DNA"/>
</dbReference>
<dbReference type="PANTHER" id="PTHR43133:SF58">
    <property type="entry name" value="ECF RNA POLYMERASE SIGMA FACTOR SIGD"/>
    <property type="match status" value="1"/>
</dbReference>
<reference evidence="7 8" key="1">
    <citation type="journal article" date="2012" name="ISME J.">
        <title>Nitrification expanded: discovery, physiology and genomics of a nitrite-oxidizing bacterium from the phylum Chloroflexi.</title>
        <authorList>
            <person name="Sorokin D.Y."/>
            <person name="Lucker S."/>
            <person name="Vejmelkova D."/>
            <person name="Kostrikina N.A."/>
            <person name="Kleerebezem R."/>
            <person name="Rijpstra W.I."/>
            <person name="Damste J.S."/>
            <person name="Le Paslier D."/>
            <person name="Muyzer G."/>
            <person name="Wagner M."/>
            <person name="van Loosdrecht M.C."/>
            <person name="Daims H."/>
        </authorList>
    </citation>
    <scope>NUCLEOTIDE SEQUENCE [LARGE SCALE GENOMIC DNA]</scope>
    <source>
        <strain evidence="8">none</strain>
    </source>
</reference>
<comment type="similarity">
    <text evidence="1">Belongs to the sigma-70 factor family. ECF subfamily.</text>
</comment>
<dbReference type="GO" id="GO:0016987">
    <property type="term" value="F:sigma factor activity"/>
    <property type="evidence" value="ECO:0007669"/>
    <property type="project" value="UniProtKB-KW"/>
</dbReference>
<dbReference type="InterPro" id="IPR014284">
    <property type="entry name" value="RNA_pol_sigma-70_dom"/>
</dbReference>
<name>I4EEV6_9BACT</name>
<dbReference type="Gene3D" id="1.10.10.10">
    <property type="entry name" value="Winged helix-like DNA-binding domain superfamily/Winged helix DNA-binding domain"/>
    <property type="match status" value="1"/>
</dbReference>
<dbReference type="Gene3D" id="1.10.1740.10">
    <property type="match status" value="1"/>
</dbReference>
<gene>
    <name evidence="7" type="ORF">NITHO_2030010</name>
</gene>
<evidence type="ECO:0000313" key="7">
    <source>
        <dbReference type="EMBL" id="CCF83218.1"/>
    </source>
</evidence>
<keyword evidence="3" id="KW-0731">Sigma factor</keyword>
<evidence type="ECO:0000256" key="2">
    <source>
        <dbReference type="ARBA" id="ARBA00023015"/>
    </source>
</evidence>
<dbReference type="InterPro" id="IPR013324">
    <property type="entry name" value="RNA_pol_sigma_r3/r4-like"/>
</dbReference>
<evidence type="ECO:0000259" key="6">
    <source>
        <dbReference type="Pfam" id="PF04542"/>
    </source>
</evidence>
<evidence type="ECO:0000256" key="5">
    <source>
        <dbReference type="ARBA" id="ARBA00023163"/>
    </source>
</evidence>
<keyword evidence="2" id="KW-0805">Transcription regulation</keyword>